<protein>
    <recommendedName>
        <fullName evidence="3">CSN8/PSMD8/EIF3K domain-containing protein</fullName>
    </recommendedName>
</protein>
<sequence>MSVSVADLQVLEKEAEVLRAAVDGNQTSQAKQQLAKLKIALTQLPSLPPCAANAPTATKERTLARHVLESATMLSILSEDIASFERNVLQLKVYYSSFEKELVPSPLQSAILGARLLQLLVENRMAEFHNELELIPEKGREEPNVAFGIKLEQYLMEGSYNKVLEARANVPNAFFKFFLSQLLQTVRENIAECAEIAYQCLELSDAQKMLMFDSAAELNAYMQSQKPEWTLRDNCIWFKAPGRSLGAADIPSLKLVGETLAIATELDRIV</sequence>
<evidence type="ECO:0000256" key="2">
    <source>
        <dbReference type="ARBA" id="ARBA00022942"/>
    </source>
</evidence>
<dbReference type="Gene3D" id="1.25.40.990">
    <property type="match status" value="1"/>
</dbReference>
<dbReference type="AlphaFoldDB" id="A0AAV2YS10"/>
<comment type="caution">
    <text evidence="4">The sequence shown here is derived from an EMBL/GenBank/DDBJ whole genome shotgun (WGS) entry which is preliminary data.</text>
</comment>
<evidence type="ECO:0000313" key="5">
    <source>
        <dbReference type="Proteomes" id="UP001146120"/>
    </source>
</evidence>
<keyword evidence="2" id="KW-0647">Proteasome</keyword>
<reference evidence="4" key="2">
    <citation type="journal article" date="2023" name="Microbiol Resour">
        <title>Decontamination and Annotation of the Draft Genome Sequence of the Oomycete Lagenidium giganteum ARSEF 373.</title>
        <authorList>
            <person name="Morgan W.R."/>
            <person name="Tartar A."/>
        </authorList>
    </citation>
    <scope>NUCLEOTIDE SEQUENCE</scope>
    <source>
        <strain evidence="4">ARSEF 373</strain>
    </source>
</reference>
<feature type="domain" description="CSN8/PSMD8/EIF3K" evidence="3">
    <location>
        <begin position="107"/>
        <end position="238"/>
    </location>
</feature>
<reference evidence="4" key="1">
    <citation type="submission" date="2022-11" db="EMBL/GenBank/DDBJ databases">
        <authorList>
            <person name="Morgan W.R."/>
            <person name="Tartar A."/>
        </authorList>
    </citation>
    <scope>NUCLEOTIDE SEQUENCE</scope>
    <source>
        <strain evidence="4">ARSEF 373</strain>
    </source>
</reference>
<name>A0AAV2YS10_9STRA</name>
<comment type="similarity">
    <text evidence="1">Belongs to the proteasome subunit S14 family.</text>
</comment>
<evidence type="ECO:0000313" key="4">
    <source>
        <dbReference type="EMBL" id="DAZ96159.1"/>
    </source>
</evidence>
<dbReference type="PANTHER" id="PTHR12387">
    <property type="entry name" value="26S PROTEASOME NON-ATPASE REGULATORY SUBUNIT 8"/>
    <property type="match status" value="1"/>
</dbReference>
<evidence type="ECO:0000259" key="3">
    <source>
        <dbReference type="Pfam" id="PF10075"/>
    </source>
</evidence>
<accession>A0AAV2YS10</accession>
<dbReference type="PANTHER" id="PTHR12387:SF0">
    <property type="entry name" value="26S PROTEASOME NON-ATPASE REGULATORY SUBUNIT 8"/>
    <property type="match status" value="1"/>
</dbReference>
<organism evidence="4 5">
    <name type="scientific">Lagenidium giganteum</name>
    <dbReference type="NCBI Taxonomy" id="4803"/>
    <lineage>
        <taxon>Eukaryota</taxon>
        <taxon>Sar</taxon>
        <taxon>Stramenopiles</taxon>
        <taxon>Oomycota</taxon>
        <taxon>Peronosporomycetes</taxon>
        <taxon>Pythiales</taxon>
        <taxon>Pythiaceae</taxon>
    </lineage>
</organism>
<keyword evidence="5" id="KW-1185">Reference proteome</keyword>
<dbReference type="InterPro" id="IPR006746">
    <property type="entry name" value="26S_Psome_Rpn12"/>
</dbReference>
<dbReference type="Pfam" id="PF10075">
    <property type="entry name" value="CSN8_PSD8_EIF3K"/>
    <property type="match status" value="1"/>
</dbReference>
<dbReference type="GO" id="GO:0005829">
    <property type="term" value="C:cytosol"/>
    <property type="evidence" value="ECO:0007669"/>
    <property type="project" value="TreeGrafter"/>
</dbReference>
<dbReference type="GO" id="GO:0005634">
    <property type="term" value="C:nucleus"/>
    <property type="evidence" value="ECO:0007669"/>
    <property type="project" value="TreeGrafter"/>
</dbReference>
<dbReference type="GO" id="GO:0008541">
    <property type="term" value="C:proteasome regulatory particle, lid subcomplex"/>
    <property type="evidence" value="ECO:0007669"/>
    <property type="project" value="TreeGrafter"/>
</dbReference>
<dbReference type="FunFam" id="1.25.40.990:FF:000001">
    <property type="entry name" value="26S proteasome non-ATPase regulatory subunit"/>
    <property type="match status" value="1"/>
</dbReference>
<dbReference type="GO" id="GO:0043161">
    <property type="term" value="P:proteasome-mediated ubiquitin-dependent protein catabolic process"/>
    <property type="evidence" value="ECO:0007669"/>
    <property type="project" value="TreeGrafter"/>
</dbReference>
<gene>
    <name evidence="4" type="ORF">N0F65_009558</name>
</gene>
<proteinExistence type="inferred from homology"/>
<evidence type="ECO:0000256" key="1">
    <source>
        <dbReference type="ARBA" id="ARBA00009627"/>
    </source>
</evidence>
<dbReference type="Proteomes" id="UP001146120">
    <property type="component" value="Unassembled WGS sequence"/>
</dbReference>
<dbReference type="EMBL" id="DAKRPA010000176">
    <property type="protein sequence ID" value="DAZ96159.1"/>
    <property type="molecule type" value="Genomic_DNA"/>
</dbReference>
<dbReference type="InterPro" id="IPR033464">
    <property type="entry name" value="CSN8_PSD8_EIF3K"/>
</dbReference>